<dbReference type="RefSeq" id="WP_312748983.1">
    <property type="nucleotide sequence ID" value="NZ_CP116968.1"/>
</dbReference>
<dbReference type="InterPro" id="IPR052346">
    <property type="entry name" value="O-mannosyl-transferase_TMTC"/>
</dbReference>
<reference evidence="4 5" key="1">
    <citation type="submission" date="2023-01" db="EMBL/GenBank/DDBJ databases">
        <title>Cultivation and genomic characterization of new, ubiquitous marine nitrite-oxidizing bacteria from the Nitrospirales.</title>
        <authorList>
            <person name="Mueller A.J."/>
            <person name="Daebeler A."/>
            <person name="Herbold C.W."/>
            <person name="Kirkegaard R.H."/>
            <person name="Daims H."/>
        </authorList>
    </citation>
    <scope>NUCLEOTIDE SEQUENCE [LARGE SCALE GENOMIC DNA]</scope>
    <source>
        <strain evidence="4 5">DK</strain>
    </source>
</reference>
<dbReference type="InterPro" id="IPR019734">
    <property type="entry name" value="TPR_rpt"/>
</dbReference>
<dbReference type="SMART" id="SM00028">
    <property type="entry name" value="TPR"/>
    <property type="match status" value="4"/>
</dbReference>
<keyword evidence="1" id="KW-0677">Repeat</keyword>
<dbReference type="PANTHER" id="PTHR44227:SF3">
    <property type="entry name" value="PROTEIN O-MANNOSYL-TRANSFERASE TMTC4"/>
    <property type="match status" value="1"/>
</dbReference>
<evidence type="ECO:0000313" key="4">
    <source>
        <dbReference type="EMBL" id="WNM64068.1"/>
    </source>
</evidence>
<feature type="repeat" description="TPR" evidence="3">
    <location>
        <begin position="160"/>
        <end position="193"/>
    </location>
</feature>
<evidence type="ECO:0000313" key="5">
    <source>
        <dbReference type="Proteomes" id="UP001302494"/>
    </source>
</evidence>
<feature type="repeat" description="TPR" evidence="3">
    <location>
        <begin position="58"/>
        <end position="91"/>
    </location>
</feature>
<keyword evidence="5" id="KW-1185">Reference proteome</keyword>
<accession>A0AA96GRP3</accession>
<dbReference type="GO" id="GO:0000030">
    <property type="term" value="F:mannosyltransferase activity"/>
    <property type="evidence" value="ECO:0007669"/>
    <property type="project" value="TreeGrafter"/>
</dbReference>
<dbReference type="Pfam" id="PF13414">
    <property type="entry name" value="TPR_11"/>
    <property type="match status" value="1"/>
</dbReference>
<evidence type="ECO:0000256" key="1">
    <source>
        <dbReference type="ARBA" id="ARBA00022737"/>
    </source>
</evidence>
<dbReference type="Proteomes" id="UP001302494">
    <property type="component" value="Chromosome"/>
</dbReference>
<dbReference type="InterPro" id="IPR011990">
    <property type="entry name" value="TPR-like_helical_dom_sf"/>
</dbReference>
<dbReference type="Gene3D" id="1.25.40.10">
    <property type="entry name" value="Tetratricopeptide repeat domain"/>
    <property type="match status" value="2"/>
</dbReference>
<feature type="repeat" description="TPR" evidence="3">
    <location>
        <begin position="92"/>
        <end position="125"/>
    </location>
</feature>
<evidence type="ECO:0000256" key="2">
    <source>
        <dbReference type="ARBA" id="ARBA00022803"/>
    </source>
</evidence>
<dbReference type="PROSITE" id="PS50293">
    <property type="entry name" value="TPR_REGION"/>
    <property type="match status" value="1"/>
</dbReference>
<evidence type="ECO:0000256" key="3">
    <source>
        <dbReference type="PROSITE-ProRule" id="PRU00339"/>
    </source>
</evidence>
<protein>
    <submittedName>
        <fullName evidence="4">Tetratricopeptide repeat protein</fullName>
    </submittedName>
</protein>
<dbReference type="GO" id="GO:0030968">
    <property type="term" value="P:endoplasmic reticulum unfolded protein response"/>
    <property type="evidence" value="ECO:0007669"/>
    <property type="project" value="TreeGrafter"/>
</dbReference>
<gene>
    <name evidence="4" type="ORF">PQG83_10030</name>
</gene>
<keyword evidence="2 3" id="KW-0802">TPR repeat</keyword>
<dbReference type="PROSITE" id="PS50005">
    <property type="entry name" value="TPR"/>
    <property type="match status" value="4"/>
</dbReference>
<dbReference type="EMBL" id="CP116968">
    <property type="protein sequence ID" value="WNM64068.1"/>
    <property type="molecule type" value="Genomic_DNA"/>
</dbReference>
<dbReference type="AlphaFoldDB" id="A0AA96GRP3"/>
<dbReference type="PANTHER" id="PTHR44227">
    <property type="match status" value="1"/>
</dbReference>
<feature type="repeat" description="TPR" evidence="3">
    <location>
        <begin position="126"/>
        <end position="159"/>
    </location>
</feature>
<dbReference type="Pfam" id="PF13432">
    <property type="entry name" value="TPR_16"/>
    <property type="match status" value="1"/>
</dbReference>
<name>A0AA96GRP3_9BACT</name>
<dbReference type="GO" id="GO:0035269">
    <property type="term" value="P:protein O-linked glycosylation via mannose"/>
    <property type="evidence" value="ECO:0007669"/>
    <property type="project" value="TreeGrafter"/>
</dbReference>
<dbReference type="KEGG" id="nneo:PQG83_10030"/>
<dbReference type="SUPFAM" id="SSF48452">
    <property type="entry name" value="TPR-like"/>
    <property type="match status" value="1"/>
</dbReference>
<sequence>MSPPPSLRPEVLHIVPATSPPSETCTAHAPVTNECVEAGLRRKRELLRAEPAYQVNSPATHLKLAEILTQQGDPNGAIEEYRAAIQLNPDLAGAFQGLGAVYLDQHEWKQAEVALDRAAQLERGNSQTEYWLGRSRLAQQKFHEAQQAFSTATRLNPNDAEAFSDLGLTYMAHGQPSNAIKALRQAIGLRPDYSEAHSRLELVEAFKHHQDQLVLETEKILHLLFRRE</sequence>
<proteinExistence type="predicted"/>
<organism evidence="4 5">
    <name type="scientific">Candidatus Nitrospira neomarina</name>
    <dbReference type="NCBI Taxonomy" id="3020899"/>
    <lineage>
        <taxon>Bacteria</taxon>
        <taxon>Pseudomonadati</taxon>
        <taxon>Nitrospirota</taxon>
        <taxon>Nitrospiria</taxon>
        <taxon>Nitrospirales</taxon>
        <taxon>Nitrospiraceae</taxon>
        <taxon>Nitrospira</taxon>
    </lineage>
</organism>